<sequence>APAVAALPPRARRHPHCRSDPVRQRPAALARGPPSVDLRPAGPDGPLPVVGRAAPGINRRRHVALIQSTTRNSWPCPAGRRRPTGGGSHASGERQEEGASPRV</sequence>
<dbReference type="AlphaFoldDB" id="A0A383ATI3"/>
<accession>A0A383ATI3</accession>
<organism evidence="2">
    <name type="scientific">marine metagenome</name>
    <dbReference type="NCBI Taxonomy" id="408172"/>
    <lineage>
        <taxon>unclassified sequences</taxon>
        <taxon>metagenomes</taxon>
        <taxon>ecological metagenomes</taxon>
    </lineage>
</organism>
<feature type="non-terminal residue" evidence="2">
    <location>
        <position position="1"/>
    </location>
</feature>
<proteinExistence type="predicted"/>
<evidence type="ECO:0000313" key="2">
    <source>
        <dbReference type="EMBL" id="SVE11246.1"/>
    </source>
</evidence>
<feature type="compositionally biased region" description="Basic and acidic residues" evidence="1">
    <location>
        <begin position="91"/>
        <end position="103"/>
    </location>
</feature>
<reference evidence="2" key="1">
    <citation type="submission" date="2018-05" db="EMBL/GenBank/DDBJ databases">
        <authorList>
            <person name="Lanie J.A."/>
            <person name="Ng W.-L."/>
            <person name="Kazmierczak K.M."/>
            <person name="Andrzejewski T.M."/>
            <person name="Davidsen T.M."/>
            <person name="Wayne K.J."/>
            <person name="Tettelin H."/>
            <person name="Glass J.I."/>
            <person name="Rusch D."/>
            <person name="Podicherti R."/>
            <person name="Tsui H.-C.T."/>
            <person name="Winkler M.E."/>
        </authorList>
    </citation>
    <scope>NUCLEOTIDE SEQUENCE</scope>
</reference>
<feature type="non-terminal residue" evidence="2">
    <location>
        <position position="103"/>
    </location>
</feature>
<feature type="region of interest" description="Disordered" evidence="1">
    <location>
        <begin position="67"/>
        <end position="103"/>
    </location>
</feature>
<feature type="region of interest" description="Disordered" evidence="1">
    <location>
        <begin position="1"/>
        <end position="55"/>
    </location>
</feature>
<evidence type="ECO:0000256" key="1">
    <source>
        <dbReference type="SAM" id="MobiDB-lite"/>
    </source>
</evidence>
<gene>
    <name evidence="2" type="ORF">METZ01_LOCUS464100</name>
</gene>
<protein>
    <submittedName>
        <fullName evidence="2">Uncharacterized protein</fullName>
    </submittedName>
</protein>
<dbReference type="EMBL" id="UINC01194920">
    <property type="protein sequence ID" value="SVE11246.1"/>
    <property type="molecule type" value="Genomic_DNA"/>
</dbReference>
<name>A0A383ATI3_9ZZZZ</name>